<keyword evidence="7" id="KW-0269">Exonuclease</keyword>
<dbReference type="Gene3D" id="1.10.486.10">
    <property type="entry name" value="PCRA, domain 4"/>
    <property type="match status" value="2"/>
</dbReference>
<evidence type="ECO:0000256" key="5">
    <source>
        <dbReference type="ARBA" id="ARBA00022801"/>
    </source>
</evidence>
<dbReference type="InterPro" id="IPR038726">
    <property type="entry name" value="PDDEXK_AddAB-type"/>
</dbReference>
<dbReference type="Gene3D" id="3.90.320.10">
    <property type="match status" value="2"/>
</dbReference>
<dbReference type="EC" id="5.6.2.4" evidence="13"/>
<dbReference type="InterPro" id="IPR013986">
    <property type="entry name" value="DExx_box_DNA_helicase_dom_sf"/>
</dbReference>
<sequence>MRLAASAHAEAAAIADALRRAHLVDGVPWSQMAVIVRSVPRAGARLPRALAAAGVPVTAPAASGPLAEQPAVRALLTVLLATADGLDGQRALALLTGPIGRVDPVSLRQLRRNLQRANAGRPPGDFAELLVEALTGTAPPPGAPFRALRRVRAVLDAAGRCHRDGQDPRYILWAAWHRSGLQRRWLSVSERGGPAAAQAGRDLDSVTALFDITDDYVSRTSGASLRGLVEHVAALQLPGAGPEPVATAEQVSVLSAHAALGREWDFVVIAGLQDGLWPNTVPRGGVLGTQRLLDVLDGVSADASVRAPLLAEERRLLVAAMGRARQRLLVTAVDSDTDGSDHEAALPSPFCYEIAQWAGEDVEPAALQPVSAPRVLSAAALVGRLRGVVCAPDGAVDELDRRCAATQLARLAQAGVPGADPASWHGLIPVSTAEPLRGGGDVVTLTPSTMQTLTDCPLRWLAERHGGTDPRDLRSAIGSVVHALIAQPHRSPAELVAELDRAWRHLPFAAQWHSDNELARHRAMLEAFAQWRANTRGALTEVGVEVEIDGTLSTGDGREVRLRGRVDRVERDAAGRLVIVDVKTGKTPVSKDDAQQHAQLALYQLAVAHGLLGAAGGDAEPGGARLVYVGKAAASGGGRARAGSADGGRRRPVARGAAAGGGRDGRSAVHRAAQRRLHPLPAAALLPRPRRRVRPMSDRYSPRELACALGLFPPTEEQAAVIAAPPGPLVVIAGAGAGKTETMAARVVWLIANGYAHPGQVLGLTFTRKAAGQLLRRVRSRLARLAGVGLGAASPNHGAVDPEAAPVVSTYHAFAGSLLRDYGLLLPVEPDTRLLSETELWQLAFDVVNRYRGPLRTDKTPAAVTSMVLRLWGQLAEHLVDTSQLRETHLELERLVHALPAGPYQRDRGPSQWLLRLSSTQSERAELVPLLEALDERMRAVKVMDFGMQMASAARLAAAFPQVGADLRGRYRVVLLDEYQDTGHAQRIALSALFGGGVDDGLALTAVGDPIQSIYGWRGASATNLPRFTTDFPRSDGTPAPVLELRTSWRNPPRTLRVANAISAEARRRSVAVHALRPRPDAPPGTVRCALLPDVVAEREWIADHIDAHYRRARADGISPPTAAVLVRRNADAAPVADALRARGIPVEVVGLAGLLSVPEVAELVAMLRLVADPTAGAAAMRVLTGPRWRLGARDLAALWQRARALGGAGTAGGPATAEAIASAADPRNVEADAVCLADAIADPGPAQGYSAAGYARIAALAAELSALRTHLDHPLGDLVAEVRRVMGLDCEVRAAAAAGWAGTEHLDAFADVVAGYAERADTGGTDASASASVAGLLAFLDVAESVENGLPAAPLAVARDRVQVLTVHSAKGLEWQLVAVAHLSGGVFPSTTAKTTWLTDAAELPPLLRGDRARPGALGIPVLDTSDVTNRKQLSDKISEHRRQLEQRRVDEERRLLYVAVTRAEDTLLVSGHHWAATGIKPRGPSDFLCEIKDVIDASAAAGDPCGTVEQWAPAPADGERNPLRDNAVEAVWPADPLASRRGEVERGAALVRQAMAAEPGDPGADVEGWAADVDALLAERARVTGPPPQALPGQLSVSSLVGLARDPARAAQRLRHRLPSRPEPHALLGNAFHAWVQKFYGAECLFELGDLPGAADSDVGDTAELAELQAAFLESPWAARTPVAVEVPFEMPIGDTLVRGRIDAVFAESDGGATVVDWKTGAPPDSPEEMRQAAVQLAVYRLAWAALAKVPESSVRTAFHYVRARTTVVPEALPTSDELAGLLAPTAPV</sequence>
<comment type="catalytic activity">
    <reaction evidence="14">
        <text>ATP + H2O = ADP + phosphate + H(+)</text>
        <dbReference type="Rhea" id="RHEA:13065"/>
        <dbReference type="ChEBI" id="CHEBI:15377"/>
        <dbReference type="ChEBI" id="CHEBI:15378"/>
        <dbReference type="ChEBI" id="CHEBI:30616"/>
        <dbReference type="ChEBI" id="CHEBI:43474"/>
        <dbReference type="ChEBI" id="CHEBI:456216"/>
        <dbReference type="EC" id="5.6.2.4"/>
    </reaction>
</comment>
<evidence type="ECO:0000256" key="14">
    <source>
        <dbReference type="ARBA" id="ARBA00048988"/>
    </source>
</evidence>
<dbReference type="InterPro" id="IPR027417">
    <property type="entry name" value="P-loop_NTPase"/>
</dbReference>
<dbReference type="PROSITE" id="PS51198">
    <property type="entry name" value="UVRD_HELICASE_ATP_BIND"/>
    <property type="match status" value="1"/>
</dbReference>
<evidence type="ECO:0000256" key="1">
    <source>
        <dbReference type="ARBA" id="ARBA00009922"/>
    </source>
</evidence>
<dbReference type="SUPFAM" id="SSF52980">
    <property type="entry name" value="Restriction endonuclease-like"/>
    <property type="match status" value="1"/>
</dbReference>
<dbReference type="InterPro" id="IPR014017">
    <property type="entry name" value="DNA_helicase_UvrD-like_C"/>
</dbReference>
<dbReference type="PANTHER" id="PTHR11070:SF55">
    <property type="entry name" value="DNA 3'-5' HELICASE"/>
    <property type="match status" value="1"/>
</dbReference>
<reference evidence="19 20" key="1">
    <citation type="submission" date="2019-09" db="EMBL/GenBank/DDBJ databases">
        <title>Complete genome sequence of Mycobacterium avium subsp. hominissuis strain JP-H-1.</title>
        <authorList>
            <person name="Kinoshita Y."/>
            <person name="Niwa H."/>
            <person name="Uchida-Fujii E."/>
            <person name="Nukada T."/>
        </authorList>
    </citation>
    <scope>NUCLEOTIDE SEQUENCE [LARGE SCALE GENOMIC DNA]</scope>
    <source>
        <strain evidence="19 20">JP-H-1</strain>
    </source>
</reference>
<dbReference type="Proteomes" id="UP000327362">
    <property type="component" value="Chromosome"/>
</dbReference>
<comment type="similarity">
    <text evidence="1">Belongs to the helicase family. UvrD subfamily.</text>
</comment>
<keyword evidence="11" id="KW-0413">Isomerase</keyword>
<feature type="domain" description="UvrD-like helicase ATP-binding" evidence="17">
    <location>
        <begin position="712"/>
        <end position="1052"/>
    </location>
</feature>
<keyword evidence="9" id="KW-0238">DNA-binding</keyword>
<dbReference type="GO" id="GO:0004527">
    <property type="term" value="F:exonuclease activity"/>
    <property type="evidence" value="ECO:0007669"/>
    <property type="project" value="UniProtKB-KW"/>
</dbReference>
<evidence type="ECO:0000259" key="18">
    <source>
        <dbReference type="PROSITE" id="PS51217"/>
    </source>
</evidence>
<keyword evidence="6 15" id="KW-0347">Helicase</keyword>
<dbReference type="PANTHER" id="PTHR11070">
    <property type="entry name" value="UVRD / RECB / PCRA DNA HELICASE FAMILY MEMBER"/>
    <property type="match status" value="1"/>
</dbReference>
<evidence type="ECO:0000256" key="4">
    <source>
        <dbReference type="ARBA" id="ARBA00022763"/>
    </source>
</evidence>
<dbReference type="InterPro" id="IPR011335">
    <property type="entry name" value="Restrct_endonuc-II-like"/>
</dbReference>
<evidence type="ECO:0000256" key="10">
    <source>
        <dbReference type="ARBA" id="ARBA00023204"/>
    </source>
</evidence>
<gene>
    <name evidence="19" type="ORF">JPH1_41160</name>
</gene>
<evidence type="ECO:0000256" key="3">
    <source>
        <dbReference type="ARBA" id="ARBA00022741"/>
    </source>
</evidence>
<dbReference type="Gene3D" id="3.40.50.300">
    <property type="entry name" value="P-loop containing nucleotide triphosphate hydrolases"/>
    <property type="match status" value="4"/>
</dbReference>
<dbReference type="InterPro" id="IPR014016">
    <property type="entry name" value="UvrD-like_ATP-bd"/>
</dbReference>
<dbReference type="PROSITE" id="PS51217">
    <property type="entry name" value="UVRD_HELICASE_CTER"/>
    <property type="match status" value="2"/>
</dbReference>
<dbReference type="InterPro" id="IPR011604">
    <property type="entry name" value="PDDEXK-like_dom_sf"/>
</dbReference>
<accession>A0AAI8SR11</accession>
<dbReference type="GO" id="GO:0000725">
    <property type="term" value="P:recombinational repair"/>
    <property type="evidence" value="ECO:0007669"/>
    <property type="project" value="TreeGrafter"/>
</dbReference>
<evidence type="ECO:0000256" key="9">
    <source>
        <dbReference type="ARBA" id="ARBA00023125"/>
    </source>
</evidence>
<keyword evidence="5 15" id="KW-0378">Hydrolase</keyword>
<dbReference type="CDD" id="cd17932">
    <property type="entry name" value="DEXQc_UvrD"/>
    <property type="match status" value="1"/>
</dbReference>
<evidence type="ECO:0000313" key="20">
    <source>
        <dbReference type="Proteomes" id="UP000327362"/>
    </source>
</evidence>
<keyword evidence="8 15" id="KW-0067">ATP-binding</keyword>
<feature type="binding site" evidence="15">
    <location>
        <begin position="733"/>
        <end position="740"/>
    </location>
    <ligand>
        <name>ATP</name>
        <dbReference type="ChEBI" id="CHEBI:30616"/>
    </ligand>
</feature>
<dbReference type="Pfam" id="PF12705">
    <property type="entry name" value="PDDEXK_1"/>
    <property type="match status" value="2"/>
</dbReference>
<evidence type="ECO:0000256" key="6">
    <source>
        <dbReference type="ARBA" id="ARBA00022806"/>
    </source>
</evidence>
<proteinExistence type="inferred from homology"/>
<evidence type="ECO:0000256" key="2">
    <source>
        <dbReference type="ARBA" id="ARBA00022722"/>
    </source>
</evidence>
<dbReference type="Pfam" id="PF13361">
    <property type="entry name" value="UvrD_C"/>
    <property type="match status" value="3"/>
</dbReference>
<feature type="region of interest" description="Disordered" evidence="16">
    <location>
        <begin position="636"/>
        <end position="666"/>
    </location>
</feature>
<feature type="domain" description="UvrD-like helicase C-terminal" evidence="18">
    <location>
        <begin position="1"/>
        <end position="261"/>
    </location>
</feature>
<protein>
    <recommendedName>
        <fullName evidence="13">DNA 3'-5' helicase</fullName>
        <ecNumber evidence="13">5.6.2.4</ecNumber>
    </recommendedName>
</protein>
<dbReference type="GO" id="GO:0005829">
    <property type="term" value="C:cytosol"/>
    <property type="evidence" value="ECO:0007669"/>
    <property type="project" value="TreeGrafter"/>
</dbReference>
<dbReference type="GO" id="GO:0033202">
    <property type="term" value="C:DNA helicase complex"/>
    <property type="evidence" value="ECO:0007669"/>
    <property type="project" value="TreeGrafter"/>
</dbReference>
<dbReference type="GO" id="GO:0003677">
    <property type="term" value="F:DNA binding"/>
    <property type="evidence" value="ECO:0007669"/>
    <property type="project" value="UniProtKB-KW"/>
</dbReference>
<keyword evidence="2" id="KW-0540">Nuclease</keyword>
<keyword evidence="4" id="KW-0227">DNA damage</keyword>
<evidence type="ECO:0000259" key="17">
    <source>
        <dbReference type="PROSITE" id="PS51198"/>
    </source>
</evidence>
<dbReference type="Gene3D" id="1.10.10.160">
    <property type="match status" value="1"/>
</dbReference>
<dbReference type="EMBL" id="AP020326">
    <property type="protein sequence ID" value="BBN49641.1"/>
    <property type="molecule type" value="Genomic_DNA"/>
</dbReference>
<evidence type="ECO:0000256" key="12">
    <source>
        <dbReference type="ARBA" id="ARBA00034617"/>
    </source>
</evidence>
<evidence type="ECO:0000256" key="15">
    <source>
        <dbReference type="PROSITE-ProRule" id="PRU00560"/>
    </source>
</evidence>
<evidence type="ECO:0000313" key="19">
    <source>
        <dbReference type="EMBL" id="BBN49641.1"/>
    </source>
</evidence>
<comment type="catalytic activity">
    <reaction evidence="12">
        <text>Couples ATP hydrolysis with the unwinding of duplex DNA by translocating in the 3'-5' direction.</text>
        <dbReference type="EC" id="5.6.2.4"/>
    </reaction>
</comment>
<dbReference type="GO" id="GO:0043138">
    <property type="term" value="F:3'-5' DNA helicase activity"/>
    <property type="evidence" value="ECO:0007669"/>
    <property type="project" value="UniProtKB-EC"/>
</dbReference>
<feature type="domain" description="UvrD-like helicase C-terminal" evidence="18">
    <location>
        <begin position="1053"/>
        <end position="1373"/>
    </location>
</feature>
<evidence type="ECO:0000256" key="11">
    <source>
        <dbReference type="ARBA" id="ARBA00023235"/>
    </source>
</evidence>
<dbReference type="InterPro" id="IPR000212">
    <property type="entry name" value="DNA_helicase_UvrD/REP"/>
</dbReference>
<evidence type="ECO:0000256" key="16">
    <source>
        <dbReference type="SAM" id="MobiDB-lite"/>
    </source>
</evidence>
<keyword evidence="10" id="KW-0234">DNA repair</keyword>
<dbReference type="Pfam" id="PF00580">
    <property type="entry name" value="UvrD-helicase"/>
    <property type="match status" value="1"/>
</dbReference>
<organism evidence="19 20">
    <name type="scientific">Mycobacterium avium subsp. hominissuis</name>
    <dbReference type="NCBI Taxonomy" id="439334"/>
    <lineage>
        <taxon>Bacteria</taxon>
        <taxon>Bacillati</taxon>
        <taxon>Actinomycetota</taxon>
        <taxon>Actinomycetes</taxon>
        <taxon>Mycobacteriales</taxon>
        <taxon>Mycobacteriaceae</taxon>
        <taxon>Mycobacterium</taxon>
        <taxon>Mycobacterium avium complex (MAC)</taxon>
    </lineage>
</organism>
<keyword evidence="3 15" id="KW-0547">Nucleotide-binding</keyword>
<evidence type="ECO:0000256" key="8">
    <source>
        <dbReference type="ARBA" id="ARBA00022840"/>
    </source>
</evidence>
<evidence type="ECO:0000256" key="7">
    <source>
        <dbReference type="ARBA" id="ARBA00022839"/>
    </source>
</evidence>
<dbReference type="SUPFAM" id="SSF52540">
    <property type="entry name" value="P-loop containing nucleoside triphosphate hydrolases"/>
    <property type="match status" value="2"/>
</dbReference>
<evidence type="ECO:0000256" key="13">
    <source>
        <dbReference type="ARBA" id="ARBA00034808"/>
    </source>
</evidence>
<dbReference type="GO" id="GO:0005524">
    <property type="term" value="F:ATP binding"/>
    <property type="evidence" value="ECO:0007669"/>
    <property type="project" value="UniProtKB-UniRule"/>
</dbReference>
<name>A0AAI8SR11_MYCAV</name>